<keyword evidence="5" id="KW-0479">Metal-binding</keyword>
<keyword evidence="3 7" id="KW-0349">Heme</keyword>
<dbReference type="AlphaFoldDB" id="C3Y526"/>
<organism>
    <name type="scientific">Branchiostoma floridae</name>
    <name type="common">Florida lancelet</name>
    <name type="synonym">Amphioxus</name>
    <dbReference type="NCBI Taxonomy" id="7739"/>
    <lineage>
        <taxon>Eukaryota</taxon>
        <taxon>Metazoa</taxon>
        <taxon>Chordata</taxon>
        <taxon>Cephalochordata</taxon>
        <taxon>Leptocardii</taxon>
        <taxon>Amphioxiformes</taxon>
        <taxon>Branchiostomatidae</taxon>
        <taxon>Branchiostoma</taxon>
    </lineage>
</organism>
<dbReference type="Gene3D" id="1.10.490.10">
    <property type="entry name" value="Globins"/>
    <property type="match status" value="1"/>
</dbReference>
<dbReference type="PANTHER" id="PTHR46458:SF1">
    <property type="entry name" value="GEO09476P1"/>
    <property type="match status" value="1"/>
</dbReference>
<keyword evidence="6" id="KW-0408">Iron</keyword>
<evidence type="ECO:0000256" key="4">
    <source>
        <dbReference type="ARBA" id="ARBA00022621"/>
    </source>
</evidence>
<evidence type="ECO:0000256" key="7">
    <source>
        <dbReference type="RuleBase" id="RU000356"/>
    </source>
</evidence>
<name>C3Y526_BRAFL</name>
<dbReference type="InterPro" id="IPR000971">
    <property type="entry name" value="Globin"/>
</dbReference>
<keyword evidence="2 7" id="KW-0813">Transport</keyword>
<evidence type="ECO:0000256" key="2">
    <source>
        <dbReference type="ARBA" id="ARBA00022448"/>
    </source>
</evidence>
<dbReference type="GO" id="GO:0046872">
    <property type="term" value="F:metal ion binding"/>
    <property type="evidence" value="ECO:0007669"/>
    <property type="project" value="UniProtKB-KW"/>
</dbReference>
<dbReference type="InterPro" id="IPR050532">
    <property type="entry name" value="Globin-like_OT"/>
</dbReference>
<dbReference type="eggNOG" id="KOG3378">
    <property type="taxonomic scope" value="Eukaryota"/>
</dbReference>
<evidence type="ECO:0000313" key="9">
    <source>
        <dbReference type="EMBL" id="EEN64559.1"/>
    </source>
</evidence>
<dbReference type="GO" id="GO:0019825">
    <property type="term" value="F:oxygen binding"/>
    <property type="evidence" value="ECO:0007669"/>
    <property type="project" value="InterPro"/>
</dbReference>
<dbReference type="GO" id="GO:0020037">
    <property type="term" value="F:heme binding"/>
    <property type="evidence" value="ECO:0007669"/>
    <property type="project" value="InterPro"/>
</dbReference>
<feature type="domain" description="Globin" evidence="8">
    <location>
        <begin position="85"/>
        <end position="235"/>
    </location>
</feature>
<dbReference type="InterPro" id="IPR009050">
    <property type="entry name" value="Globin-like_sf"/>
</dbReference>
<gene>
    <name evidence="9" type="ORF">BRAFLDRAFT_98913</name>
</gene>
<dbReference type="GO" id="GO:0005344">
    <property type="term" value="F:oxygen carrier activity"/>
    <property type="evidence" value="ECO:0007669"/>
    <property type="project" value="UniProtKB-KW"/>
</dbReference>
<accession>C3Y526</accession>
<dbReference type="PRINTS" id="PR00188">
    <property type="entry name" value="PLANTGLOBIN"/>
</dbReference>
<comment type="similarity">
    <text evidence="1 7">Belongs to the globin family.</text>
</comment>
<protein>
    <recommendedName>
        <fullName evidence="8">Globin domain-containing protein</fullName>
    </recommendedName>
</protein>
<reference evidence="9" key="1">
    <citation type="journal article" date="2008" name="Nature">
        <title>The amphioxus genome and the evolution of the chordate karyotype.</title>
        <authorList>
            <consortium name="US DOE Joint Genome Institute (JGI-PGF)"/>
            <person name="Putnam N.H."/>
            <person name="Butts T."/>
            <person name="Ferrier D.E.K."/>
            <person name="Furlong R.F."/>
            <person name="Hellsten U."/>
            <person name="Kawashima T."/>
            <person name="Robinson-Rechavi M."/>
            <person name="Shoguchi E."/>
            <person name="Terry A."/>
            <person name="Yu J.-K."/>
            <person name="Benito-Gutierrez E.L."/>
            <person name="Dubchak I."/>
            <person name="Garcia-Fernandez J."/>
            <person name="Gibson-Brown J.J."/>
            <person name="Grigoriev I.V."/>
            <person name="Horton A.C."/>
            <person name="de Jong P.J."/>
            <person name="Jurka J."/>
            <person name="Kapitonov V.V."/>
            <person name="Kohara Y."/>
            <person name="Kuroki Y."/>
            <person name="Lindquist E."/>
            <person name="Lucas S."/>
            <person name="Osoegawa K."/>
            <person name="Pennacchio L.A."/>
            <person name="Salamov A.A."/>
            <person name="Satou Y."/>
            <person name="Sauka-Spengler T."/>
            <person name="Schmutz J."/>
            <person name="Shin-I T."/>
            <person name="Toyoda A."/>
            <person name="Bronner-Fraser M."/>
            <person name="Fujiyama A."/>
            <person name="Holland L.Z."/>
            <person name="Holland P.W.H."/>
            <person name="Satoh N."/>
            <person name="Rokhsar D.S."/>
        </authorList>
    </citation>
    <scope>NUCLEOTIDE SEQUENCE [LARGE SCALE GENOMIC DNA]</scope>
    <source>
        <strain evidence="9">S238N-H82</strain>
        <tissue evidence="9">Testes</tissue>
    </source>
</reference>
<dbReference type="Pfam" id="PF00042">
    <property type="entry name" value="Globin"/>
    <property type="match status" value="1"/>
</dbReference>
<dbReference type="PROSITE" id="PS01033">
    <property type="entry name" value="GLOBIN"/>
    <property type="match status" value="1"/>
</dbReference>
<dbReference type="PANTHER" id="PTHR46458">
    <property type="entry name" value="BLR2807 PROTEIN"/>
    <property type="match status" value="1"/>
</dbReference>
<dbReference type="InterPro" id="IPR012292">
    <property type="entry name" value="Globin/Proto"/>
</dbReference>
<evidence type="ECO:0000256" key="6">
    <source>
        <dbReference type="ARBA" id="ARBA00023004"/>
    </source>
</evidence>
<sequence>MATTCMQTNKVGLPQHTSQKGTIAGSLHKQSYRRLDSTSGVADIYSKDDMGAFLTKPFSLVGRLLWKVLFSWWVKQIETPSDVTGLTPTQSRLVKESWKMFLSKKRENGFVIFRVLFTDYPVTRKLFKGVEQLDLDAPGQLESSITLRAHVTRFMHSFDTYMESLDDPEDLKQLLYDTGKSHLIHDIKPEYFDVLETVLMKSLRIVFGSKLTPQLEEAWQTAYSHLKVTIKQGLEDAIQKRDQADTSVVVTVE</sequence>
<keyword evidence="4 7" id="KW-0561">Oxygen transport</keyword>
<evidence type="ECO:0000259" key="8">
    <source>
        <dbReference type="PROSITE" id="PS01033"/>
    </source>
</evidence>
<dbReference type="EMBL" id="GG666487">
    <property type="protein sequence ID" value="EEN64559.1"/>
    <property type="molecule type" value="Genomic_DNA"/>
</dbReference>
<dbReference type="FunCoup" id="C3Y526">
    <property type="interactions" value="356"/>
</dbReference>
<dbReference type="CDD" id="cd01040">
    <property type="entry name" value="Mb-like"/>
    <property type="match status" value="1"/>
</dbReference>
<proteinExistence type="inferred from homology"/>
<evidence type="ECO:0000256" key="5">
    <source>
        <dbReference type="ARBA" id="ARBA00022723"/>
    </source>
</evidence>
<dbReference type="SUPFAM" id="SSF46458">
    <property type="entry name" value="Globin-like"/>
    <property type="match status" value="1"/>
</dbReference>
<evidence type="ECO:0000256" key="3">
    <source>
        <dbReference type="ARBA" id="ARBA00022617"/>
    </source>
</evidence>
<evidence type="ECO:0000256" key="1">
    <source>
        <dbReference type="ARBA" id="ARBA00008705"/>
    </source>
</evidence>
<dbReference type="InterPro" id="IPR044399">
    <property type="entry name" value="Mb-like_M"/>
</dbReference>
<dbReference type="InParanoid" id="C3Y526"/>